<evidence type="ECO:0000256" key="15">
    <source>
        <dbReference type="SAM" id="Coils"/>
    </source>
</evidence>
<evidence type="ECO:0000256" key="5">
    <source>
        <dbReference type="ARBA" id="ARBA00022475"/>
    </source>
</evidence>
<dbReference type="PRINTS" id="PR00344">
    <property type="entry name" value="BCTRLSENSOR"/>
</dbReference>
<evidence type="ECO:0000256" key="7">
    <source>
        <dbReference type="ARBA" id="ARBA00022679"/>
    </source>
</evidence>
<keyword evidence="7" id="KW-0808">Transferase</keyword>
<dbReference type="PROSITE" id="PS50109">
    <property type="entry name" value="HIS_KIN"/>
    <property type="match status" value="1"/>
</dbReference>
<dbReference type="PIRSF" id="PIRSF036431">
    <property type="entry name" value="STHK_DctB"/>
    <property type="match status" value="1"/>
</dbReference>
<dbReference type="CDD" id="cd00082">
    <property type="entry name" value="HisKA"/>
    <property type="match status" value="1"/>
</dbReference>
<keyword evidence="19" id="KW-1185">Reference proteome</keyword>
<dbReference type="RefSeq" id="WP_274141577.1">
    <property type="nucleotide sequence ID" value="NZ_JAJUBB010000004.1"/>
</dbReference>
<dbReference type="EMBL" id="JAJUBB010000004">
    <property type="protein sequence ID" value="MDD1781216.1"/>
    <property type="molecule type" value="Genomic_DNA"/>
</dbReference>
<evidence type="ECO:0000313" key="18">
    <source>
        <dbReference type="EMBL" id="MDD1781216.1"/>
    </source>
</evidence>
<evidence type="ECO:0000313" key="19">
    <source>
        <dbReference type="Proteomes" id="UP001149821"/>
    </source>
</evidence>
<evidence type="ECO:0000256" key="8">
    <source>
        <dbReference type="ARBA" id="ARBA00022692"/>
    </source>
</evidence>
<dbReference type="InterPro" id="IPR004358">
    <property type="entry name" value="Sig_transdc_His_kin-like_C"/>
</dbReference>
<gene>
    <name evidence="18" type="ORF">LRP49_08355</name>
</gene>
<dbReference type="Gene3D" id="3.30.450.20">
    <property type="entry name" value="PAS domain"/>
    <property type="match status" value="2"/>
</dbReference>
<dbReference type="Pfam" id="PF02743">
    <property type="entry name" value="dCache_1"/>
    <property type="match status" value="1"/>
</dbReference>
<dbReference type="InterPro" id="IPR017055">
    <property type="entry name" value="Sig_transdc_His_kinase_DctB"/>
</dbReference>
<keyword evidence="9" id="KW-0547">Nucleotide-binding</keyword>
<evidence type="ECO:0000256" key="1">
    <source>
        <dbReference type="ARBA" id="ARBA00000085"/>
    </source>
</evidence>
<dbReference type="SMART" id="SM00387">
    <property type="entry name" value="HATPase_c"/>
    <property type="match status" value="1"/>
</dbReference>
<keyword evidence="13" id="KW-0902">Two-component regulatory system</keyword>
<evidence type="ECO:0000256" key="4">
    <source>
        <dbReference type="ARBA" id="ARBA00012438"/>
    </source>
</evidence>
<dbReference type="InterPro" id="IPR036890">
    <property type="entry name" value="HATPase_C_sf"/>
</dbReference>
<dbReference type="SUPFAM" id="SSF55874">
    <property type="entry name" value="ATPase domain of HSP90 chaperone/DNA topoisomerase II/histidine kinase"/>
    <property type="match status" value="1"/>
</dbReference>
<dbReference type="InterPro" id="IPR036097">
    <property type="entry name" value="HisK_dim/P_sf"/>
</dbReference>
<dbReference type="InterPro" id="IPR003594">
    <property type="entry name" value="HATPase_dom"/>
</dbReference>
<comment type="catalytic activity">
    <reaction evidence="1">
        <text>ATP + protein L-histidine = ADP + protein N-phospho-L-histidine.</text>
        <dbReference type="EC" id="2.7.13.3"/>
    </reaction>
</comment>
<keyword evidence="12 16" id="KW-1133">Transmembrane helix</keyword>
<evidence type="ECO:0000256" key="9">
    <source>
        <dbReference type="ARBA" id="ARBA00022741"/>
    </source>
</evidence>
<dbReference type="InterPro" id="IPR029151">
    <property type="entry name" value="Sensor-like_sf"/>
</dbReference>
<proteinExistence type="predicted"/>
<evidence type="ECO:0000256" key="13">
    <source>
        <dbReference type="ARBA" id="ARBA00023012"/>
    </source>
</evidence>
<dbReference type="InterPro" id="IPR033479">
    <property type="entry name" value="dCache_1"/>
</dbReference>
<evidence type="ECO:0000256" key="16">
    <source>
        <dbReference type="SAM" id="Phobius"/>
    </source>
</evidence>
<keyword evidence="5" id="KW-1003">Cell membrane</keyword>
<evidence type="ECO:0000259" key="17">
    <source>
        <dbReference type="PROSITE" id="PS50109"/>
    </source>
</evidence>
<evidence type="ECO:0000256" key="11">
    <source>
        <dbReference type="ARBA" id="ARBA00022840"/>
    </source>
</evidence>
<dbReference type="InterPro" id="IPR003661">
    <property type="entry name" value="HisK_dim/P_dom"/>
</dbReference>
<evidence type="ECO:0000256" key="12">
    <source>
        <dbReference type="ARBA" id="ARBA00022989"/>
    </source>
</evidence>
<dbReference type="InterPro" id="IPR005467">
    <property type="entry name" value="His_kinase_dom"/>
</dbReference>
<dbReference type="PANTHER" id="PTHR43065">
    <property type="entry name" value="SENSOR HISTIDINE KINASE"/>
    <property type="match status" value="1"/>
</dbReference>
<dbReference type="Gene3D" id="3.30.565.10">
    <property type="entry name" value="Histidine kinase-like ATPase, C-terminal domain"/>
    <property type="match status" value="1"/>
</dbReference>
<evidence type="ECO:0000256" key="3">
    <source>
        <dbReference type="ARBA" id="ARBA00004651"/>
    </source>
</evidence>
<keyword evidence="10" id="KW-0418">Kinase</keyword>
<keyword evidence="8 16" id="KW-0812">Transmembrane</keyword>
<dbReference type="PANTHER" id="PTHR43065:SF46">
    <property type="entry name" value="C4-DICARBOXYLATE TRANSPORT SENSOR PROTEIN DCTB"/>
    <property type="match status" value="1"/>
</dbReference>
<dbReference type="SUPFAM" id="SSF47384">
    <property type="entry name" value="Homodimeric domain of signal transducing histidine kinase"/>
    <property type="match status" value="1"/>
</dbReference>
<dbReference type="Proteomes" id="UP001149821">
    <property type="component" value="Unassembled WGS sequence"/>
</dbReference>
<evidence type="ECO:0000256" key="6">
    <source>
        <dbReference type="ARBA" id="ARBA00022553"/>
    </source>
</evidence>
<evidence type="ECO:0000256" key="14">
    <source>
        <dbReference type="ARBA" id="ARBA00023136"/>
    </source>
</evidence>
<dbReference type="Pfam" id="PF02518">
    <property type="entry name" value="HATPase_c"/>
    <property type="match status" value="1"/>
</dbReference>
<reference evidence="18" key="1">
    <citation type="submission" date="2021-12" db="EMBL/GenBank/DDBJ databases">
        <title>Enterovibrio ZSDZ35 sp. nov. and Enterovibrio ZSDZ42 sp. nov., isolated from coastal seawater in Qingdao.</title>
        <authorList>
            <person name="Zhang P."/>
        </authorList>
    </citation>
    <scope>NUCLEOTIDE SEQUENCE</scope>
    <source>
        <strain evidence="18">ZSDZ35</strain>
    </source>
</reference>
<dbReference type="Gene3D" id="1.10.287.130">
    <property type="match status" value="1"/>
</dbReference>
<feature type="coiled-coil region" evidence="15">
    <location>
        <begin position="348"/>
        <end position="375"/>
    </location>
</feature>
<dbReference type="SUPFAM" id="SSF103190">
    <property type="entry name" value="Sensory domain-like"/>
    <property type="match status" value="1"/>
</dbReference>
<dbReference type="GO" id="GO:0005524">
    <property type="term" value="F:ATP binding"/>
    <property type="evidence" value="ECO:0007669"/>
    <property type="project" value="UniProtKB-KW"/>
</dbReference>
<accession>A0ABT5QLN5</accession>
<sequence length="609" mass="68547">MQKRLSVFFVTLIGLVLTAFVASFTYVSIEKRYLQKIESDVFQLQEKLAAELARYSEIPVVLSADPRLKRLLRAPESERLFNETNDLLSDWNARLNSDVLYLMNRNGMTVASSNVASETSFVGHSYHYRPYFQQATLGQKGQYYALGVVSDKRGYYFSYPVIDGDKVSGVLTLKVDLSIIERIWNQQQFDYLIADPLGVIFYSSRDEWLYQSLTILTEPQKQTIRDSRRYGDTKLRSLTTFSDADALSEKRKLSIANKNQEREMMLVSTTPLGTEGWQIYGFTSVSDSFPVVIQATFIFALFYALLVLVIAAWLQNVRTRKELARLNDDLEVKVASRTASLEETNSALRASISQYEKAQAALRQTESELIQAAKLAMLGEMSASINHEINQPLAAMRTYTENSLRLMEKARYADVGKNLSTINELIGLIADIIARFKVFARKQDVNSRNRADINAVISASITLSEASFIKKGIHVNCALSQEDLYVKADPVQLEQVILNLMSNAAHALSSVTDPTIGIETEVSADRVILHVWDNGPGLDNDTKKRIFSPFFTTKPEGLGLGLTICRRIIESFDGDLQAQDHTSGGADFTVTLQRLIEGKQRDDNRDLDY</sequence>
<feature type="domain" description="Histidine kinase" evidence="17">
    <location>
        <begin position="384"/>
        <end position="596"/>
    </location>
</feature>
<keyword evidence="15" id="KW-0175">Coiled coil</keyword>
<feature type="transmembrane region" description="Helical" evidence="16">
    <location>
        <begin position="291"/>
        <end position="314"/>
    </location>
</feature>
<evidence type="ECO:0000256" key="10">
    <source>
        <dbReference type="ARBA" id="ARBA00022777"/>
    </source>
</evidence>
<keyword evidence="14 16" id="KW-0472">Membrane</keyword>
<evidence type="ECO:0000256" key="2">
    <source>
        <dbReference type="ARBA" id="ARBA00004533"/>
    </source>
</evidence>
<keyword evidence="11 18" id="KW-0067">ATP-binding</keyword>
<keyword evidence="6" id="KW-0597">Phosphoprotein</keyword>
<name>A0ABT5QLN5_9GAMM</name>
<dbReference type="EC" id="2.7.13.3" evidence="4"/>
<comment type="subcellular location">
    <subcellularLocation>
        <location evidence="2">Cell inner membrane</location>
    </subcellularLocation>
    <subcellularLocation>
        <location evidence="3">Cell membrane</location>
        <topology evidence="3">Multi-pass membrane protein</topology>
    </subcellularLocation>
</comment>
<dbReference type="Pfam" id="PF00512">
    <property type="entry name" value="HisKA"/>
    <property type="match status" value="1"/>
</dbReference>
<dbReference type="SMART" id="SM00388">
    <property type="entry name" value="HisKA"/>
    <property type="match status" value="1"/>
</dbReference>
<protein>
    <recommendedName>
        <fullName evidence="4">histidine kinase</fullName>
        <ecNumber evidence="4">2.7.13.3</ecNumber>
    </recommendedName>
</protein>
<organism evidence="18 19">
    <name type="scientific">Enterovibrio qingdaonensis</name>
    <dbReference type="NCBI Taxonomy" id="2899818"/>
    <lineage>
        <taxon>Bacteria</taxon>
        <taxon>Pseudomonadati</taxon>
        <taxon>Pseudomonadota</taxon>
        <taxon>Gammaproteobacteria</taxon>
        <taxon>Vibrionales</taxon>
        <taxon>Vibrionaceae</taxon>
        <taxon>Enterovibrio</taxon>
    </lineage>
</organism>
<comment type="caution">
    <text evidence="18">The sequence shown here is derived from an EMBL/GenBank/DDBJ whole genome shotgun (WGS) entry which is preliminary data.</text>
</comment>